<keyword evidence="2" id="KW-1185">Reference proteome</keyword>
<dbReference type="Proteomes" id="UP000318478">
    <property type="component" value="Unassembled WGS sequence"/>
</dbReference>
<sequence length="229" mass="24946">MVPRSKAKPYPPHPRAYAPWSSRFNCCPLDGQAAADYAVVSMAKRKGNPNRKPSRPEQGVAARRLSAGDWVLVHPREARDRSEDLEEVNDMIEAGELDIAQDELRWLLSGCSEFMAAHVLAGVIAIELDNDIPLARGHFGFAYQLGQKAIKRAKCSGPLLGAQPANLPFYEAARGLAFCLEKKGKPELADEILAYTRGLDPRDPAEIAVMLDELRSGGAPVIEFSLPGG</sequence>
<evidence type="ECO:0000313" key="1">
    <source>
        <dbReference type="EMBL" id="TWT85201.1"/>
    </source>
</evidence>
<proteinExistence type="predicted"/>
<dbReference type="EMBL" id="SJPO01000001">
    <property type="protein sequence ID" value="TWT85201.1"/>
    <property type="molecule type" value="Genomic_DNA"/>
</dbReference>
<protein>
    <submittedName>
        <fullName evidence="1">Uncharacterized protein</fullName>
    </submittedName>
</protein>
<reference evidence="1 2" key="1">
    <citation type="submission" date="2019-02" db="EMBL/GenBank/DDBJ databases">
        <title>Deep-cultivation of Planctomycetes and their phenomic and genomic characterization uncovers novel biology.</title>
        <authorList>
            <person name="Wiegand S."/>
            <person name="Jogler M."/>
            <person name="Boedeker C."/>
            <person name="Pinto D."/>
            <person name="Vollmers J."/>
            <person name="Rivas-Marin E."/>
            <person name="Kohn T."/>
            <person name="Peeters S.H."/>
            <person name="Heuer A."/>
            <person name="Rast P."/>
            <person name="Oberbeckmann S."/>
            <person name="Bunk B."/>
            <person name="Jeske O."/>
            <person name="Meyerdierks A."/>
            <person name="Storesund J.E."/>
            <person name="Kallscheuer N."/>
            <person name="Luecker S."/>
            <person name="Lage O.M."/>
            <person name="Pohl T."/>
            <person name="Merkel B.J."/>
            <person name="Hornburger P."/>
            <person name="Mueller R.-W."/>
            <person name="Bruemmer F."/>
            <person name="Labrenz M."/>
            <person name="Spormann A.M."/>
            <person name="Op Den Camp H."/>
            <person name="Overmann J."/>
            <person name="Amann R."/>
            <person name="Jetten M.S.M."/>
            <person name="Mascher T."/>
            <person name="Medema M.H."/>
            <person name="Devos D.P."/>
            <person name="Kaster A.-K."/>
            <person name="Ovreas L."/>
            <person name="Rohde M."/>
            <person name="Galperin M.Y."/>
            <person name="Jogler C."/>
        </authorList>
    </citation>
    <scope>NUCLEOTIDE SEQUENCE [LARGE SCALE GENOMIC DNA]</scope>
    <source>
        <strain evidence="1 2">Pla123a</strain>
    </source>
</reference>
<dbReference type="AlphaFoldDB" id="A0A5C5ZEC9"/>
<gene>
    <name evidence="1" type="ORF">Pla123a_00070</name>
</gene>
<comment type="caution">
    <text evidence="1">The sequence shown here is derived from an EMBL/GenBank/DDBJ whole genome shotgun (WGS) entry which is preliminary data.</text>
</comment>
<organism evidence="1 2">
    <name type="scientific">Posidoniimonas polymericola</name>
    <dbReference type="NCBI Taxonomy" id="2528002"/>
    <lineage>
        <taxon>Bacteria</taxon>
        <taxon>Pseudomonadati</taxon>
        <taxon>Planctomycetota</taxon>
        <taxon>Planctomycetia</taxon>
        <taxon>Pirellulales</taxon>
        <taxon>Lacipirellulaceae</taxon>
        <taxon>Posidoniimonas</taxon>
    </lineage>
</organism>
<accession>A0A5C5ZEC9</accession>
<evidence type="ECO:0000313" key="2">
    <source>
        <dbReference type="Proteomes" id="UP000318478"/>
    </source>
</evidence>
<name>A0A5C5ZEC9_9BACT</name>